<dbReference type="RefSeq" id="WP_144936298.1">
    <property type="nucleotide sequence ID" value="NZ_JBHTIU010000022.1"/>
</dbReference>
<sequence length="130" mass="15257">MNRKCTIPGCDKPLKARGLCSMHHQRWWRNGDPLVLKQQIMKICKVKDCGEPAKCKGYCSVHYARWRKHGDPNHVREVIRICTVENCGKKHRARGLCASHYQIWARNRDLLKSGDSNKINFRKLLYRNMP</sequence>
<name>A0ABW3D5K4_9BACL</name>
<keyword evidence="2" id="KW-1185">Reference proteome</keyword>
<accession>A0ABW3D5K4</accession>
<proteinExistence type="predicted"/>
<organism evidence="1 2">
    <name type="scientific">Paenibacillus residui</name>
    <dbReference type="NCBI Taxonomy" id="629724"/>
    <lineage>
        <taxon>Bacteria</taxon>
        <taxon>Bacillati</taxon>
        <taxon>Bacillota</taxon>
        <taxon>Bacilli</taxon>
        <taxon>Bacillales</taxon>
        <taxon>Paenibacillaceae</taxon>
        <taxon>Paenibacillus</taxon>
    </lineage>
</organism>
<dbReference type="Proteomes" id="UP001597120">
    <property type="component" value="Unassembled WGS sequence"/>
</dbReference>
<reference evidence="2" key="1">
    <citation type="journal article" date="2019" name="Int. J. Syst. Evol. Microbiol.">
        <title>The Global Catalogue of Microorganisms (GCM) 10K type strain sequencing project: providing services to taxonomists for standard genome sequencing and annotation.</title>
        <authorList>
            <consortium name="The Broad Institute Genomics Platform"/>
            <consortium name="The Broad Institute Genome Sequencing Center for Infectious Disease"/>
            <person name="Wu L."/>
            <person name="Ma J."/>
        </authorList>
    </citation>
    <scope>NUCLEOTIDE SEQUENCE [LARGE SCALE GENOMIC DNA]</scope>
    <source>
        <strain evidence="2">CCUG 57263</strain>
    </source>
</reference>
<comment type="caution">
    <text evidence="1">The sequence shown here is derived from an EMBL/GenBank/DDBJ whole genome shotgun (WGS) entry which is preliminary data.</text>
</comment>
<evidence type="ECO:0000313" key="1">
    <source>
        <dbReference type="EMBL" id="MFD0868725.1"/>
    </source>
</evidence>
<evidence type="ECO:0000313" key="2">
    <source>
        <dbReference type="Proteomes" id="UP001597120"/>
    </source>
</evidence>
<protein>
    <recommendedName>
        <fullName evidence="3">HNH endonuclease</fullName>
    </recommendedName>
</protein>
<dbReference type="EMBL" id="JBHTIU010000022">
    <property type="protein sequence ID" value="MFD0868725.1"/>
    <property type="molecule type" value="Genomic_DNA"/>
</dbReference>
<evidence type="ECO:0008006" key="3">
    <source>
        <dbReference type="Google" id="ProtNLM"/>
    </source>
</evidence>
<gene>
    <name evidence="1" type="ORF">ACFQ03_06150</name>
</gene>